<dbReference type="CDD" id="cd10170">
    <property type="entry name" value="ASKHA_NBD_HSP70"/>
    <property type="match status" value="1"/>
</dbReference>
<dbReference type="VEuPathDB" id="FungiDB:FOMG_07843"/>
<dbReference type="PANTHER" id="PTHR14187:SF5">
    <property type="entry name" value="HEAT SHOCK 70 KDA PROTEIN 12A"/>
    <property type="match status" value="1"/>
</dbReference>
<dbReference type="VEuPathDB" id="FungiDB:FOC1_g10012325"/>
<dbReference type="AlphaFoldDB" id="A0A2H3TH47"/>
<dbReference type="PANTHER" id="PTHR14187">
    <property type="entry name" value="ALPHA KINASE/ELONGATION FACTOR 2 KINASE"/>
    <property type="match status" value="1"/>
</dbReference>
<name>A0A2H3TH47_FUSOX</name>
<dbReference type="VEuPathDB" id="FungiDB:HZS61_017099"/>
<accession>A0A2H3TH47</accession>
<dbReference type="OrthoDB" id="2963168at2759"/>
<dbReference type="EMBL" id="FMJY01000007">
    <property type="protein sequence ID" value="SCO87917.1"/>
    <property type="molecule type" value="Genomic_DNA"/>
</dbReference>
<evidence type="ECO:0000256" key="1">
    <source>
        <dbReference type="SAM" id="MobiDB-lite"/>
    </source>
</evidence>
<reference evidence="3" key="1">
    <citation type="submission" date="2016-09" db="EMBL/GenBank/DDBJ databases">
        <authorList>
            <person name="Guldener U."/>
        </authorList>
    </citation>
    <scope>NUCLEOTIDE SEQUENCE [LARGE SCALE GENOMIC DNA]</scope>
    <source>
        <strain evidence="3">V64-1</strain>
    </source>
</reference>
<dbReference type="VEuPathDB" id="FungiDB:FOZG_12303"/>
<sequence>MASSENSSQSGSRTRVIVGLDIGTTFSGISYAVLTQNPDRPTSFWWEVDGKKSQKIPTKIEVSETPIEWFKLSLLHRNDLPSDPSMLQRITLARSGMSSVTSFKKKIPDPYIQITVTVPVVWPSNARQKMNKVLHEARILNENVLLAPKFLAEPEAAALAFFSAAYYLQETQISKLQPGHVVIVCDCGGGTVDTGAYEICSVRPFRVKEVLPGQCILAGACILDDAFMQLLKDKVETMTSPRAFQALTEKDLHGIVYNHWELDIKGCFNDNFQTKHIYLPIKWAASRHKRMPVGQGDDITLTHGDLVSIFNPHCGKDHKPDRDGDAENLQLAFEGRVEFLPPPTSSTIQTDKGNSPTLPYTQITDRAMKVKCCVLGSRYPGSQSTGDSATGPNNLQNRQS</sequence>
<feature type="compositionally biased region" description="Polar residues" evidence="1">
    <location>
        <begin position="380"/>
        <end position="400"/>
    </location>
</feature>
<dbReference type="SUPFAM" id="SSF53067">
    <property type="entry name" value="Actin-like ATPase domain"/>
    <property type="match status" value="2"/>
</dbReference>
<protein>
    <submittedName>
        <fullName evidence="2">Uncharacterized protein</fullName>
    </submittedName>
</protein>
<dbReference type="VEuPathDB" id="FungiDB:FOC4_g10008299"/>
<dbReference type="Gene3D" id="3.30.420.40">
    <property type="match status" value="2"/>
</dbReference>
<gene>
    <name evidence="2" type="ORF">FRV6_12044</name>
</gene>
<dbReference type="VEuPathDB" id="FungiDB:FOC4_g10008300"/>
<evidence type="ECO:0000313" key="3">
    <source>
        <dbReference type="Proteomes" id="UP000219369"/>
    </source>
</evidence>
<organism evidence="2 3">
    <name type="scientific">Fusarium oxysporum</name>
    <name type="common">Fusarium vascular wilt</name>
    <dbReference type="NCBI Taxonomy" id="5507"/>
    <lineage>
        <taxon>Eukaryota</taxon>
        <taxon>Fungi</taxon>
        <taxon>Dikarya</taxon>
        <taxon>Ascomycota</taxon>
        <taxon>Pezizomycotina</taxon>
        <taxon>Sordariomycetes</taxon>
        <taxon>Hypocreomycetidae</taxon>
        <taxon>Hypocreales</taxon>
        <taxon>Nectriaceae</taxon>
        <taxon>Fusarium</taxon>
        <taxon>Fusarium oxysporum species complex</taxon>
    </lineage>
</organism>
<dbReference type="VEuPathDB" id="FungiDB:FOXG_09054"/>
<feature type="region of interest" description="Disordered" evidence="1">
    <location>
        <begin position="379"/>
        <end position="400"/>
    </location>
</feature>
<evidence type="ECO:0000313" key="2">
    <source>
        <dbReference type="EMBL" id="SCO87917.1"/>
    </source>
</evidence>
<dbReference type="Proteomes" id="UP000219369">
    <property type="component" value="Unassembled WGS sequence"/>
</dbReference>
<dbReference type="Gene3D" id="3.90.640.10">
    <property type="entry name" value="Actin, Chain A, domain 4"/>
    <property type="match status" value="1"/>
</dbReference>
<proteinExistence type="predicted"/>
<dbReference type="VEuPathDB" id="FungiDB:FOIG_04809"/>
<dbReference type="InterPro" id="IPR043129">
    <property type="entry name" value="ATPase_NBD"/>
</dbReference>